<dbReference type="Pfam" id="PF00175">
    <property type="entry name" value="NAD_binding_1"/>
    <property type="match status" value="1"/>
</dbReference>
<evidence type="ECO:0000256" key="7">
    <source>
        <dbReference type="ARBA" id="ARBA00022827"/>
    </source>
</evidence>
<dbReference type="SUPFAM" id="SSF52343">
    <property type="entry name" value="Ferredoxin reductase-like, C-terminal NADP-linked domain"/>
    <property type="match status" value="1"/>
</dbReference>
<dbReference type="AlphaFoldDB" id="A0AAP2G129"/>
<dbReference type="EMBL" id="JAHCMY010000002">
    <property type="protein sequence ID" value="MBS9523417.1"/>
    <property type="molecule type" value="Genomic_DNA"/>
</dbReference>
<dbReference type="GO" id="GO:0050660">
    <property type="term" value="F:flavin adenine dinucleotide binding"/>
    <property type="evidence" value="ECO:0007669"/>
    <property type="project" value="TreeGrafter"/>
</dbReference>
<dbReference type="GO" id="GO:0016020">
    <property type="term" value="C:membrane"/>
    <property type="evidence" value="ECO:0007669"/>
    <property type="project" value="UniProtKB-SubCell"/>
</dbReference>
<keyword evidence="4 13" id="KW-0812">Transmembrane</keyword>
<feature type="domain" description="FAD-binding FR-type" evidence="14">
    <location>
        <begin position="204"/>
        <end position="304"/>
    </location>
</feature>
<protein>
    <submittedName>
        <fullName evidence="15">Ferric reductase-like transmembrane domain-containing protein</fullName>
    </submittedName>
</protein>
<dbReference type="InterPro" id="IPR013130">
    <property type="entry name" value="Fe3_Rdtase_TM_dom"/>
</dbReference>
<evidence type="ECO:0000256" key="2">
    <source>
        <dbReference type="ARBA" id="ARBA00004141"/>
    </source>
</evidence>
<keyword evidence="8 13" id="KW-1133">Transmembrane helix</keyword>
<keyword evidence="11" id="KW-0411">Iron-sulfur</keyword>
<evidence type="ECO:0000256" key="13">
    <source>
        <dbReference type="SAM" id="Phobius"/>
    </source>
</evidence>
<dbReference type="RefSeq" id="WP_213944312.1">
    <property type="nucleotide sequence ID" value="NZ_JAHCMY010000002.1"/>
</dbReference>
<evidence type="ECO:0000256" key="11">
    <source>
        <dbReference type="ARBA" id="ARBA00023014"/>
    </source>
</evidence>
<feature type="transmembrane region" description="Helical" evidence="13">
    <location>
        <begin position="9"/>
        <end position="29"/>
    </location>
</feature>
<dbReference type="Gene3D" id="2.40.30.10">
    <property type="entry name" value="Translation factors"/>
    <property type="match status" value="1"/>
</dbReference>
<keyword evidence="3" id="KW-0285">Flavoprotein</keyword>
<evidence type="ECO:0000256" key="9">
    <source>
        <dbReference type="ARBA" id="ARBA00023002"/>
    </source>
</evidence>
<evidence type="ECO:0000256" key="4">
    <source>
        <dbReference type="ARBA" id="ARBA00022692"/>
    </source>
</evidence>
<comment type="cofactor">
    <cofactor evidence="1">
        <name>FAD</name>
        <dbReference type="ChEBI" id="CHEBI:57692"/>
    </cofactor>
</comment>
<evidence type="ECO:0000313" key="15">
    <source>
        <dbReference type="EMBL" id="MBS9523417.1"/>
    </source>
</evidence>
<dbReference type="Proteomes" id="UP001319104">
    <property type="component" value="Unassembled WGS sequence"/>
</dbReference>
<feature type="transmembrane region" description="Helical" evidence="13">
    <location>
        <begin position="82"/>
        <end position="100"/>
    </location>
</feature>
<keyword evidence="7" id="KW-0274">FAD</keyword>
<dbReference type="InterPro" id="IPR017938">
    <property type="entry name" value="Riboflavin_synthase-like_b-brl"/>
</dbReference>
<dbReference type="PRINTS" id="PR00410">
    <property type="entry name" value="PHEHYDRXLASE"/>
</dbReference>
<organism evidence="15 16">
    <name type="scientific">Litoribacter ruber</name>
    <dbReference type="NCBI Taxonomy" id="702568"/>
    <lineage>
        <taxon>Bacteria</taxon>
        <taxon>Pseudomonadati</taxon>
        <taxon>Bacteroidota</taxon>
        <taxon>Cytophagia</taxon>
        <taxon>Cytophagales</taxon>
        <taxon>Cyclobacteriaceae</taxon>
        <taxon>Litoribacter</taxon>
    </lineage>
</organism>
<evidence type="ECO:0000256" key="10">
    <source>
        <dbReference type="ARBA" id="ARBA00023004"/>
    </source>
</evidence>
<dbReference type="PROSITE" id="PS51384">
    <property type="entry name" value="FAD_FR"/>
    <property type="match status" value="1"/>
</dbReference>
<evidence type="ECO:0000259" key="14">
    <source>
        <dbReference type="PROSITE" id="PS51384"/>
    </source>
</evidence>
<feature type="transmembrane region" description="Helical" evidence="13">
    <location>
        <begin position="176"/>
        <end position="194"/>
    </location>
</feature>
<dbReference type="GO" id="GO:0046872">
    <property type="term" value="F:metal ion binding"/>
    <property type="evidence" value="ECO:0007669"/>
    <property type="project" value="UniProtKB-KW"/>
</dbReference>
<dbReference type="GO" id="GO:0016491">
    <property type="term" value="F:oxidoreductase activity"/>
    <property type="evidence" value="ECO:0007669"/>
    <property type="project" value="UniProtKB-KW"/>
</dbReference>
<reference evidence="15 16" key="1">
    <citation type="submission" date="2021-05" db="EMBL/GenBank/DDBJ databases">
        <authorList>
            <person name="Zhang Z.D."/>
            <person name="Osman G."/>
        </authorList>
    </citation>
    <scope>NUCLEOTIDE SEQUENCE [LARGE SCALE GENOMIC DNA]</scope>
    <source>
        <strain evidence="15 16">KCTC 32217</strain>
    </source>
</reference>
<sequence length="436" mass="49729">MKYSLKKAFLWLGLYTVLALIPLGIALMGDRPEYRSFWIEFGVALGFIGLSTMGLQAIFSGRYKFIAPTFGMDNILQFHREIGIISFFFVLAHPIILILADPEFIKYYDPTVNFPRAMALSFATVGIVGITVTSLWRQAFKLNYEWWRLIHSGVGALLVFVGITHSVQVAHYLDELWKQIAIVVLMGGCVYAVIHTRLVRLYLNGKKPYRIVDIKAERGDSYTMTLEADGFKREDFISGQFFWMTVGDKVFTLQQHPFSIVSSDESDNICFTAKVLGDFTATWKDMKPGTKVVLEGPFGSFTPKGNDPLFMIMGGIGVTPGVSMIRSMVDRDDNREIILVYANEHWEETPFREELEELDKLPNIEVINVVESPPEGYVGETGFVDEDFFKKHLPKDKNDFVYYICGPEPLMDVSEKSLKKLGVDWRRIYSERFEIV</sequence>
<dbReference type="SUPFAM" id="SSF63380">
    <property type="entry name" value="Riboflavin synthase domain-like"/>
    <property type="match status" value="1"/>
</dbReference>
<evidence type="ECO:0000256" key="5">
    <source>
        <dbReference type="ARBA" id="ARBA00022714"/>
    </source>
</evidence>
<evidence type="ECO:0000256" key="1">
    <source>
        <dbReference type="ARBA" id="ARBA00001974"/>
    </source>
</evidence>
<keyword evidence="9" id="KW-0560">Oxidoreductase</keyword>
<dbReference type="InterPro" id="IPR039261">
    <property type="entry name" value="FNR_nucleotide-bd"/>
</dbReference>
<dbReference type="Pfam" id="PF01794">
    <property type="entry name" value="Ferric_reduct"/>
    <property type="match status" value="1"/>
</dbReference>
<evidence type="ECO:0000256" key="6">
    <source>
        <dbReference type="ARBA" id="ARBA00022723"/>
    </source>
</evidence>
<dbReference type="Pfam" id="PF08022">
    <property type="entry name" value="FAD_binding_8"/>
    <property type="match status" value="1"/>
</dbReference>
<keyword evidence="10" id="KW-0408">Iron</keyword>
<feature type="transmembrane region" description="Helical" evidence="13">
    <location>
        <begin position="41"/>
        <end position="61"/>
    </location>
</feature>
<keyword evidence="16" id="KW-1185">Reference proteome</keyword>
<dbReference type="GO" id="GO:0051537">
    <property type="term" value="F:2 iron, 2 sulfur cluster binding"/>
    <property type="evidence" value="ECO:0007669"/>
    <property type="project" value="UniProtKB-KW"/>
</dbReference>
<dbReference type="InterPro" id="IPR013112">
    <property type="entry name" value="FAD-bd_8"/>
</dbReference>
<comment type="caution">
    <text evidence="15">The sequence shown here is derived from an EMBL/GenBank/DDBJ whole genome shotgun (WGS) entry which is preliminary data.</text>
</comment>
<dbReference type="Gene3D" id="3.40.50.80">
    <property type="entry name" value="Nucleotide-binding domain of ferredoxin-NADP reductase (FNR) module"/>
    <property type="match status" value="1"/>
</dbReference>
<gene>
    <name evidence="15" type="ORF">KI659_05225</name>
</gene>
<evidence type="ECO:0000256" key="3">
    <source>
        <dbReference type="ARBA" id="ARBA00022630"/>
    </source>
</evidence>
<keyword evidence="12 13" id="KW-0472">Membrane</keyword>
<dbReference type="PANTHER" id="PTHR47354:SF8">
    <property type="entry name" value="1,2-PHENYLACETYL-COA EPOXIDASE, SUBUNIT E"/>
    <property type="match status" value="1"/>
</dbReference>
<proteinExistence type="predicted"/>
<comment type="subcellular location">
    <subcellularLocation>
        <location evidence="2">Membrane</location>
        <topology evidence="2">Multi-pass membrane protein</topology>
    </subcellularLocation>
</comment>
<dbReference type="InterPro" id="IPR001433">
    <property type="entry name" value="OxRdtase_FAD/NAD-bd"/>
</dbReference>
<feature type="transmembrane region" description="Helical" evidence="13">
    <location>
        <begin position="149"/>
        <end position="170"/>
    </location>
</feature>
<accession>A0AAP2G129</accession>
<evidence type="ECO:0000256" key="12">
    <source>
        <dbReference type="ARBA" id="ARBA00023136"/>
    </source>
</evidence>
<keyword evidence="6" id="KW-0479">Metal-binding</keyword>
<keyword evidence="5" id="KW-0001">2Fe-2S</keyword>
<dbReference type="PANTHER" id="PTHR47354">
    <property type="entry name" value="NADH OXIDOREDUCTASE HCR"/>
    <property type="match status" value="1"/>
</dbReference>
<dbReference type="InterPro" id="IPR050415">
    <property type="entry name" value="MRET"/>
</dbReference>
<dbReference type="InterPro" id="IPR017927">
    <property type="entry name" value="FAD-bd_FR_type"/>
</dbReference>
<evidence type="ECO:0000256" key="8">
    <source>
        <dbReference type="ARBA" id="ARBA00022989"/>
    </source>
</evidence>
<feature type="transmembrane region" description="Helical" evidence="13">
    <location>
        <begin position="120"/>
        <end position="137"/>
    </location>
</feature>
<name>A0AAP2G129_9BACT</name>
<evidence type="ECO:0000313" key="16">
    <source>
        <dbReference type="Proteomes" id="UP001319104"/>
    </source>
</evidence>